<dbReference type="Gene3D" id="3.40.525.10">
    <property type="entry name" value="CRAL-TRIO lipid binding domain"/>
    <property type="match status" value="1"/>
</dbReference>
<reference evidence="1" key="1">
    <citation type="submission" date="2022-07" db="EMBL/GenBank/DDBJ databases">
        <title>Genome analysis of Parmales, a sister group of diatoms, reveals the evolutionary specialization of diatoms from phago-mixotrophs to photoautotrophs.</title>
        <authorList>
            <person name="Ban H."/>
            <person name="Sato S."/>
            <person name="Yoshikawa S."/>
            <person name="Kazumasa Y."/>
            <person name="Nakamura Y."/>
            <person name="Ichinomiya M."/>
            <person name="Saitoh K."/>
            <person name="Sato N."/>
            <person name="Blanc-Mathieu R."/>
            <person name="Endo H."/>
            <person name="Kuwata A."/>
            <person name="Ogata H."/>
        </authorList>
    </citation>
    <scope>NUCLEOTIDE SEQUENCE</scope>
</reference>
<sequence length="71" mass="7849">MLPPSPPSVIFTDESKISRLKFSKLVRRVKFLGGDLEALKETFPPSSIPLELGGTLDNDHGAWVDKLLSKK</sequence>
<evidence type="ECO:0000313" key="1">
    <source>
        <dbReference type="EMBL" id="GMH68531.1"/>
    </source>
</evidence>
<dbReference type="OrthoDB" id="10051650at2759"/>
<evidence type="ECO:0000313" key="2">
    <source>
        <dbReference type="Proteomes" id="UP001165082"/>
    </source>
</evidence>
<gene>
    <name evidence="1" type="ORF">TrRE_jg8095</name>
</gene>
<dbReference type="Proteomes" id="UP001165082">
    <property type="component" value="Unassembled WGS sequence"/>
</dbReference>
<proteinExistence type="predicted"/>
<accession>A0A9W7ADK6</accession>
<dbReference type="EMBL" id="BRXZ01002712">
    <property type="protein sequence ID" value="GMH68531.1"/>
    <property type="molecule type" value="Genomic_DNA"/>
</dbReference>
<organism evidence="1 2">
    <name type="scientific">Triparma retinervis</name>
    <dbReference type="NCBI Taxonomy" id="2557542"/>
    <lineage>
        <taxon>Eukaryota</taxon>
        <taxon>Sar</taxon>
        <taxon>Stramenopiles</taxon>
        <taxon>Ochrophyta</taxon>
        <taxon>Bolidophyceae</taxon>
        <taxon>Parmales</taxon>
        <taxon>Triparmaceae</taxon>
        <taxon>Triparma</taxon>
    </lineage>
</organism>
<protein>
    <submittedName>
        <fullName evidence="1">Uncharacterized protein</fullName>
    </submittedName>
</protein>
<keyword evidence="2" id="KW-1185">Reference proteome</keyword>
<dbReference type="InterPro" id="IPR036865">
    <property type="entry name" value="CRAL-TRIO_dom_sf"/>
</dbReference>
<name>A0A9W7ADK6_9STRA</name>
<dbReference type="SUPFAM" id="SSF52087">
    <property type="entry name" value="CRAL/TRIO domain"/>
    <property type="match status" value="1"/>
</dbReference>
<dbReference type="AlphaFoldDB" id="A0A9W7ADK6"/>
<comment type="caution">
    <text evidence="1">The sequence shown here is derived from an EMBL/GenBank/DDBJ whole genome shotgun (WGS) entry which is preliminary data.</text>
</comment>